<name>A0A1G2EB16_9BACT</name>
<reference evidence="1 2" key="1">
    <citation type="journal article" date="2016" name="Nat. Commun.">
        <title>Thousands of microbial genomes shed light on interconnected biogeochemical processes in an aquifer system.</title>
        <authorList>
            <person name="Anantharaman K."/>
            <person name="Brown C.T."/>
            <person name="Hug L.A."/>
            <person name="Sharon I."/>
            <person name="Castelle C.J."/>
            <person name="Probst A.J."/>
            <person name="Thomas B.C."/>
            <person name="Singh A."/>
            <person name="Wilkins M.J."/>
            <person name="Karaoz U."/>
            <person name="Brodie E.L."/>
            <person name="Williams K.H."/>
            <person name="Hubbard S.S."/>
            <person name="Banfield J.F."/>
        </authorList>
    </citation>
    <scope>NUCLEOTIDE SEQUENCE [LARGE SCALE GENOMIC DNA]</scope>
</reference>
<evidence type="ECO:0000313" key="2">
    <source>
        <dbReference type="Proteomes" id="UP000176406"/>
    </source>
</evidence>
<dbReference type="Proteomes" id="UP000176406">
    <property type="component" value="Unassembled WGS sequence"/>
</dbReference>
<organism evidence="1 2">
    <name type="scientific">Candidatus Nealsonbacteria bacterium RIFCSPLOWO2_01_FULL_41_9</name>
    <dbReference type="NCBI Taxonomy" id="1801671"/>
    <lineage>
        <taxon>Bacteria</taxon>
        <taxon>Candidatus Nealsoniibacteriota</taxon>
    </lineage>
</organism>
<dbReference type="AlphaFoldDB" id="A0A1G2EB16"/>
<sequence length="137" mass="16384">MASIKKDTTINEYQDFVREVYGLNNDRYFNVGDMLTQIQRFAMRGLKGIRKDDREKIKINLLVSLSWFMSLLNQLHIKIENEVWKRFPYLCSYCGSCPCCCKEKHVKERQKVFVDESKRPKALQDFQNMFNKIYPPE</sequence>
<dbReference type="EMBL" id="MHMG01000035">
    <property type="protein sequence ID" value="OGZ22802.1"/>
    <property type="molecule type" value="Genomic_DNA"/>
</dbReference>
<gene>
    <name evidence="1" type="ORF">A3A08_01345</name>
</gene>
<comment type="caution">
    <text evidence="1">The sequence shown here is derived from an EMBL/GenBank/DDBJ whole genome shotgun (WGS) entry which is preliminary data.</text>
</comment>
<protein>
    <submittedName>
        <fullName evidence="1">Uncharacterized protein</fullName>
    </submittedName>
</protein>
<accession>A0A1G2EB16</accession>
<evidence type="ECO:0000313" key="1">
    <source>
        <dbReference type="EMBL" id="OGZ22802.1"/>
    </source>
</evidence>
<feature type="non-terminal residue" evidence="1">
    <location>
        <position position="137"/>
    </location>
</feature>
<proteinExistence type="predicted"/>